<proteinExistence type="predicted"/>
<dbReference type="EMBL" id="JAGTTL010000024">
    <property type="protein sequence ID" value="KAK6303467.1"/>
    <property type="molecule type" value="Genomic_DNA"/>
</dbReference>
<accession>A0AAN8L278</accession>
<dbReference type="Proteomes" id="UP001356427">
    <property type="component" value="Unassembled WGS sequence"/>
</dbReference>
<evidence type="ECO:0000313" key="2">
    <source>
        <dbReference type="Proteomes" id="UP001356427"/>
    </source>
</evidence>
<gene>
    <name evidence="1" type="ORF">J4Q44_G00259210</name>
</gene>
<organism evidence="1 2">
    <name type="scientific">Coregonus suidteri</name>
    <dbReference type="NCBI Taxonomy" id="861788"/>
    <lineage>
        <taxon>Eukaryota</taxon>
        <taxon>Metazoa</taxon>
        <taxon>Chordata</taxon>
        <taxon>Craniata</taxon>
        <taxon>Vertebrata</taxon>
        <taxon>Euteleostomi</taxon>
        <taxon>Actinopterygii</taxon>
        <taxon>Neopterygii</taxon>
        <taxon>Teleostei</taxon>
        <taxon>Protacanthopterygii</taxon>
        <taxon>Salmoniformes</taxon>
        <taxon>Salmonidae</taxon>
        <taxon>Coregoninae</taxon>
        <taxon>Coregonus</taxon>
    </lineage>
</organism>
<comment type="caution">
    <text evidence="1">The sequence shown here is derived from an EMBL/GenBank/DDBJ whole genome shotgun (WGS) entry which is preliminary data.</text>
</comment>
<keyword evidence="2" id="KW-1185">Reference proteome</keyword>
<dbReference type="AlphaFoldDB" id="A0AAN8L278"/>
<name>A0AAN8L278_9TELE</name>
<sequence>MKTKELSKQALHFFIGFGVLVSPLIADPFLSKTGCRVGNMTENVTEIMHHFRNTLRTSPITMHNVSVDHLPLAVRSCIKLVRGSA</sequence>
<evidence type="ECO:0000313" key="1">
    <source>
        <dbReference type="EMBL" id="KAK6303467.1"/>
    </source>
</evidence>
<protein>
    <submittedName>
        <fullName evidence="1">Uncharacterized protein</fullName>
    </submittedName>
</protein>
<reference evidence="1 2" key="1">
    <citation type="submission" date="2021-04" db="EMBL/GenBank/DDBJ databases">
        <authorList>
            <person name="De Guttry C."/>
            <person name="Zahm M."/>
            <person name="Klopp C."/>
            <person name="Cabau C."/>
            <person name="Louis A."/>
            <person name="Berthelot C."/>
            <person name="Parey E."/>
            <person name="Roest Crollius H."/>
            <person name="Montfort J."/>
            <person name="Robinson-Rechavi M."/>
            <person name="Bucao C."/>
            <person name="Bouchez O."/>
            <person name="Gislard M."/>
            <person name="Lluch J."/>
            <person name="Milhes M."/>
            <person name="Lampietro C."/>
            <person name="Lopez Roques C."/>
            <person name="Donnadieu C."/>
            <person name="Braasch I."/>
            <person name="Desvignes T."/>
            <person name="Postlethwait J."/>
            <person name="Bobe J."/>
            <person name="Wedekind C."/>
            <person name="Guiguen Y."/>
        </authorList>
    </citation>
    <scope>NUCLEOTIDE SEQUENCE [LARGE SCALE GENOMIC DNA]</scope>
    <source>
        <strain evidence="1">Cs_M1</strain>
        <tissue evidence="1">Blood</tissue>
    </source>
</reference>